<evidence type="ECO:0000256" key="3">
    <source>
        <dbReference type="ARBA" id="ARBA00023170"/>
    </source>
</evidence>
<reference evidence="6" key="1">
    <citation type="submission" date="2021-02" db="EMBL/GenBank/DDBJ databases">
        <authorList>
            <person name="Nowell W R."/>
        </authorList>
    </citation>
    <scope>NUCLEOTIDE SEQUENCE</scope>
</reference>
<feature type="transmembrane region" description="Helical" evidence="5">
    <location>
        <begin position="142"/>
        <end position="164"/>
    </location>
</feature>
<comment type="caution">
    <text evidence="6">The sequence shown here is derived from an EMBL/GenBank/DDBJ whole genome shotgun (WGS) entry which is preliminary data.</text>
</comment>
<dbReference type="PANTHER" id="PTHR35270:SF2">
    <property type="entry name" value="FUSELESS, ISOFORM A"/>
    <property type="match status" value="1"/>
</dbReference>
<proteinExistence type="predicted"/>
<feature type="transmembrane region" description="Helical" evidence="5">
    <location>
        <begin position="84"/>
        <end position="106"/>
    </location>
</feature>
<feature type="compositionally biased region" description="Low complexity" evidence="4">
    <location>
        <begin position="572"/>
        <end position="595"/>
    </location>
</feature>
<dbReference type="EMBL" id="CAJNOG010000025">
    <property type="protein sequence ID" value="CAF0785382.1"/>
    <property type="molecule type" value="Genomic_DNA"/>
</dbReference>
<keyword evidence="5" id="KW-0472">Membrane</keyword>
<keyword evidence="1" id="KW-0805">Transcription regulation</keyword>
<gene>
    <name evidence="6" type="ORF">JYZ213_LOCUS4419</name>
</gene>
<evidence type="ECO:0000256" key="4">
    <source>
        <dbReference type="SAM" id="MobiDB-lite"/>
    </source>
</evidence>
<evidence type="ECO:0000256" key="5">
    <source>
        <dbReference type="SAM" id="Phobius"/>
    </source>
</evidence>
<feature type="region of interest" description="Disordered" evidence="4">
    <location>
        <begin position="561"/>
        <end position="595"/>
    </location>
</feature>
<protein>
    <recommendedName>
        <fullName evidence="8">Transmembrane protein</fullName>
    </recommendedName>
</protein>
<feature type="transmembrane region" description="Helical" evidence="5">
    <location>
        <begin position="184"/>
        <end position="213"/>
    </location>
</feature>
<sequence>MIEWFNTFLHEHQTILPFLYLLSQWIFLIIYINQNRLYDFLIKQQLQFFVIIILQSHSFITASNYIVQWVSIWTFLDYYTSDDWILMLIISIAAVLATITVTGHLCDLVCSPFIISYDSIEYNIRIETPFITEKMNQCLSHVLNYIFYEYIISILSILAWRGFYKFLDIHLYPNNENISACLSLLIGYLLFFILMYTQSFQFNICLLTTFIEMNYPCFLQNLRHLCAFFSCILLWRGFWILFDIHIATISIVYESPLKFYISFMIISFIILSLMKTASSINGPMSHIDDNDNLFPIYSNCFLSKWFREKKNLGKIVSNPSQITDNELYTISQSSSSNSQHPITTQPCESRILPMPIIHMHRPADQQLYERHQCLLTQLSNGYQMICQQYPQPHKFTNRNAFIAQTVDMDTKLMLVKDLTRELTQMTTSRLLYYFSLIPEFQLLSELEKKSILIKNMLTVFMFHGALTYDTDSDTFVDRTTADQPYDAKYLLFVYGQKVYSHFVALATKLTSVTYQLPHNKESAEHSHTLFLLLMIVLLFSDDFEEGFDVCSYDQGKQQSVENTSDKSAVNQSLSVTGSSPSSISPSTHSTSPSSISKLNEKLNKIQQSYVELVCRYLHDAFGLTVGRRMFQNLLPLLFDLQKLCSTLANVNLCELAEEDDRSSSSRTTTTTVSNFEPVTSDHSPPSQVPTSQFNSAMISGRSHLNELQKENRAPSPSNTLLTSSAVRSPLTNNSLSSSSSSPTVLSNTITTFENY</sequence>
<keyword evidence="3" id="KW-0675">Receptor</keyword>
<dbReference type="AlphaFoldDB" id="A0A813RP65"/>
<evidence type="ECO:0000313" key="6">
    <source>
        <dbReference type="EMBL" id="CAF0785382.1"/>
    </source>
</evidence>
<dbReference type="InterPro" id="IPR032751">
    <property type="entry name" value="Fuseless"/>
</dbReference>
<dbReference type="Gene3D" id="1.10.565.10">
    <property type="entry name" value="Retinoid X Receptor"/>
    <property type="match status" value="1"/>
</dbReference>
<name>A0A813RP65_9BILA</name>
<feature type="region of interest" description="Disordered" evidence="4">
    <location>
        <begin position="729"/>
        <end position="755"/>
    </location>
</feature>
<keyword evidence="5" id="KW-1133">Transmembrane helix</keyword>
<keyword evidence="2" id="KW-0804">Transcription</keyword>
<feature type="transmembrane region" description="Helical" evidence="5">
    <location>
        <begin position="46"/>
        <end position="72"/>
    </location>
</feature>
<evidence type="ECO:0000313" key="7">
    <source>
        <dbReference type="Proteomes" id="UP000663845"/>
    </source>
</evidence>
<dbReference type="PANTHER" id="PTHR35270">
    <property type="entry name" value="FUSELESS, ISOFORM A"/>
    <property type="match status" value="1"/>
</dbReference>
<organism evidence="6 7">
    <name type="scientific">Adineta steineri</name>
    <dbReference type="NCBI Taxonomy" id="433720"/>
    <lineage>
        <taxon>Eukaryota</taxon>
        <taxon>Metazoa</taxon>
        <taxon>Spiralia</taxon>
        <taxon>Gnathifera</taxon>
        <taxon>Rotifera</taxon>
        <taxon>Eurotatoria</taxon>
        <taxon>Bdelloidea</taxon>
        <taxon>Adinetida</taxon>
        <taxon>Adinetidae</taxon>
        <taxon>Adineta</taxon>
    </lineage>
</organism>
<accession>A0A813RP65</accession>
<feature type="transmembrane region" description="Helical" evidence="5">
    <location>
        <begin position="259"/>
        <end position="277"/>
    </location>
</feature>
<dbReference type="InterPro" id="IPR035500">
    <property type="entry name" value="NHR-like_dom_sf"/>
</dbReference>
<feature type="compositionally biased region" description="Low complexity" evidence="4">
    <location>
        <begin position="729"/>
        <end position="748"/>
    </location>
</feature>
<feature type="transmembrane region" description="Helical" evidence="5">
    <location>
        <begin position="225"/>
        <end position="253"/>
    </location>
</feature>
<keyword evidence="5" id="KW-0812">Transmembrane</keyword>
<dbReference type="Proteomes" id="UP000663845">
    <property type="component" value="Unassembled WGS sequence"/>
</dbReference>
<feature type="transmembrane region" description="Helical" evidence="5">
    <location>
        <begin position="15"/>
        <end position="34"/>
    </location>
</feature>
<evidence type="ECO:0000256" key="1">
    <source>
        <dbReference type="ARBA" id="ARBA00023015"/>
    </source>
</evidence>
<feature type="compositionally biased region" description="Polar residues" evidence="4">
    <location>
        <begin position="674"/>
        <end position="693"/>
    </location>
</feature>
<evidence type="ECO:0008006" key="8">
    <source>
        <dbReference type="Google" id="ProtNLM"/>
    </source>
</evidence>
<evidence type="ECO:0000256" key="2">
    <source>
        <dbReference type="ARBA" id="ARBA00023163"/>
    </source>
</evidence>
<dbReference type="Pfam" id="PF15993">
    <property type="entry name" value="Fuseless"/>
    <property type="match status" value="1"/>
</dbReference>
<feature type="compositionally biased region" description="Polar residues" evidence="4">
    <location>
        <begin position="561"/>
        <end position="571"/>
    </location>
</feature>
<feature type="compositionally biased region" description="Low complexity" evidence="4">
    <location>
        <begin position="664"/>
        <end position="673"/>
    </location>
</feature>
<feature type="region of interest" description="Disordered" evidence="4">
    <location>
        <begin position="656"/>
        <end position="693"/>
    </location>
</feature>